<name>A0A5E8HHY3_9LEPT</name>
<evidence type="ECO:0000313" key="3">
    <source>
        <dbReference type="Proteomes" id="UP000013996"/>
    </source>
</evidence>
<dbReference type="EMBL" id="AOGX02000015">
    <property type="protein sequence ID" value="EOQ89516.1"/>
    <property type="molecule type" value="Genomic_DNA"/>
</dbReference>
<dbReference type="Gene3D" id="3.40.50.1820">
    <property type="entry name" value="alpha/beta hydrolase"/>
    <property type="match status" value="1"/>
</dbReference>
<dbReference type="Pfam" id="PF12697">
    <property type="entry name" value="Abhydrolase_6"/>
    <property type="match status" value="1"/>
</dbReference>
<accession>A0A5E8HHY3</accession>
<feature type="domain" description="AB hydrolase-1" evidence="1">
    <location>
        <begin position="87"/>
        <end position="195"/>
    </location>
</feature>
<gene>
    <name evidence="2" type="ORF">LEP1GSC202_1228</name>
</gene>
<organism evidence="2 3">
    <name type="scientific">Leptospira yanagawae serovar Saopaulo str. Sao Paulo = ATCC 700523</name>
    <dbReference type="NCBI Taxonomy" id="1249483"/>
    <lineage>
        <taxon>Bacteria</taxon>
        <taxon>Pseudomonadati</taxon>
        <taxon>Spirochaetota</taxon>
        <taxon>Spirochaetia</taxon>
        <taxon>Leptospirales</taxon>
        <taxon>Leptospiraceae</taxon>
        <taxon>Leptospira</taxon>
    </lineage>
</organism>
<dbReference type="STRING" id="1249483.LEP1GSC202_1228"/>
<dbReference type="InterPro" id="IPR029058">
    <property type="entry name" value="AB_hydrolase_fold"/>
</dbReference>
<evidence type="ECO:0000259" key="1">
    <source>
        <dbReference type="Pfam" id="PF12697"/>
    </source>
</evidence>
<dbReference type="Proteomes" id="UP000013996">
    <property type="component" value="Unassembled WGS sequence"/>
</dbReference>
<dbReference type="RefSeq" id="WP_015677092.1">
    <property type="nucleotide sequence ID" value="NZ_AOGX02000015.1"/>
</dbReference>
<protein>
    <submittedName>
        <fullName evidence="2">Putative lysophospholipase</fullName>
    </submittedName>
</protein>
<dbReference type="OrthoDB" id="5614837at2"/>
<dbReference type="AlphaFoldDB" id="A0A5E8HHY3"/>
<dbReference type="InterPro" id="IPR000073">
    <property type="entry name" value="AB_hydrolase_1"/>
</dbReference>
<proteinExistence type="predicted"/>
<dbReference type="PANTHER" id="PTHR46438">
    <property type="entry name" value="ALPHA/BETA-HYDROLASES SUPERFAMILY PROTEIN"/>
    <property type="match status" value="1"/>
</dbReference>
<sequence length="296" mass="33569">MSINSTIVRSLNGVYPIPMEKKWEFGKQNSKWFGFVTVQRFLKTDKQSPSRKELEVLDKANKYWLQVKEHKIQYYVWNDSVDANEMILLIHGWNGQTGNFSRIIPSLIERGVRVVGLDLPGHGVSSGRYSNIVLSANIVKALTDQIGNPNVIISHSFGGAVASVAQELGVKTNKLIYIAPPSKLELLIRDFSRHLELSEEDILSMRTVLEKKVKRSMASIDLETIGSKLDNELLVIHDRGDFEIPYEMGEVVSKAWKRGTLFSTEGLGHKMILRSDLVRDEILRFLTSKDDANERQ</sequence>
<comment type="caution">
    <text evidence="2">The sequence shown here is derived from an EMBL/GenBank/DDBJ whole genome shotgun (WGS) entry which is preliminary data.</text>
</comment>
<reference evidence="2 3" key="1">
    <citation type="submission" date="2013-04" db="EMBL/GenBank/DDBJ databases">
        <authorList>
            <person name="Harkins D.M."/>
            <person name="Durkin A.S."/>
            <person name="Brinkac L.M."/>
            <person name="Haft D.H."/>
            <person name="Selengut J.D."/>
            <person name="Sanka R."/>
            <person name="DePew J."/>
            <person name="Purushe J."/>
            <person name="Hartskeerl R.A."/>
            <person name="Ahmed A."/>
            <person name="van der Linden H."/>
            <person name="Goris M.G.A."/>
            <person name="Vinetz J.M."/>
            <person name="Sutton G.G."/>
            <person name="Nierman W.C."/>
            <person name="Fouts D.E."/>
        </authorList>
    </citation>
    <scope>NUCLEOTIDE SEQUENCE [LARGE SCALE GENOMIC DNA]</scope>
    <source>
        <strain evidence="2 3">Sao Paulo</strain>
    </source>
</reference>
<dbReference type="SUPFAM" id="SSF53474">
    <property type="entry name" value="alpha/beta-Hydrolases"/>
    <property type="match status" value="1"/>
</dbReference>
<evidence type="ECO:0000313" key="2">
    <source>
        <dbReference type="EMBL" id="EOQ89516.1"/>
    </source>
</evidence>